<name>F7YW15_9THEM</name>
<keyword evidence="2" id="KW-0004">4Fe-4S</keyword>
<dbReference type="STRING" id="688269.Theth_0407"/>
<gene>
    <name evidence="8" type="ORF">Theth_0407</name>
</gene>
<dbReference type="Pfam" id="PF05681">
    <property type="entry name" value="Fumerase"/>
    <property type="match status" value="1"/>
</dbReference>
<protein>
    <submittedName>
        <fullName evidence="8">Hydro-lyase, Fe-S type, tartrate/fumarate subfamily, alpha subunit</fullName>
    </submittedName>
</protein>
<keyword evidence="4" id="KW-0408">Iron</keyword>
<evidence type="ECO:0000256" key="4">
    <source>
        <dbReference type="ARBA" id="ARBA00023004"/>
    </source>
</evidence>
<evidence type="ECO:0000313" key="9">
    <source>
        <dbReference type="Proteomes" id="UP000006804"/>
    </source>
</evidence>
<dbReference type="AlphaFoldDB" id="F7YW15"/>
<keyword evidence="6 8" id="KW-0456">Lyase</keyword>
<dbReference type="NCBIfam" id="TIGR00722">
    <property type="entry name" value="ttdA_fumA_fumB"/>
    <property type="match status" value="1"/>
</dbReference>
<dbReference type="RefSeq" id="WP_013931725.1">
    <property type="nucleotide sequence ID" value="NC_015707.1"/>
</dbReference>
<dbReference type="InterPro" id="IPR051208">
    <property type="entry name" value="Class-I_Fumarase/Tartrate_DH"/>
</dbReference>
<sequence precursor="true">MKIYTFDPEILKKKLYFELVRANTNVDNIVLQHLESYDGPFADVLKKNVFVARETGLPLCQDTGMVEFFVFFGPNVFLQDIVALLNQVVREVYLENPFRYGVVRDPLFKRQNTGDNTPCIVHLIQWEKQSMQVRFLIKGGGSENLSRLFMLSPSADKNELVEKIVQHIAENGWNACPPLKIGIGIGGSAEEAVLLSKIALTRDGSSQDEQYAQLEREIFEKVNDLCIGYQGLGKGISCYSVNIEYAPTHIATLPVAISVDCYLCRKGILDVELFEFECG</sequence>
<organism evidence="8 9">
    <name type="scientific">Pseudothermotoga thermarum DSM 5069</name>
    <dbReference type="NCBI Taxonomy" id="688269"/>
    <lineage>
        <taxon>Bacteria</taxon>
        <taxon>Thermotogati</taxon>
        <taxon>Thermotogota</taxon>
        <taxon>Thermotogae</taxon>
        <taxon>Thermotogales</taxon>
        <taxon>Thermotogaceae</taxon>
        <taxon>Pseudothermotoga</taxon>
    </lineage>
</organism>
<dbReference type="PANTHER" id="PTHR30389:SF17">
    <property type="entry name" value="L(+)-TARTRATE DEHYDRATASE SUBUNIT ALPHA-RELATED"/>
    <property type="match status" value="1"/>
</dbReference>
<evidence type="ECO:0000313" key="8">
    <source>
        <dbReference type="EMBL" id="AEH50502.1"/>
    </source>
</evidence>
<dbReference type="GO" id="GO:0016829">
    <property type="term" value="F:lyase activity"/>
    <property type="evidence" value="ECO:0007669"/>
    <property type="project" value="UniProtKB-KW"/>
</dbReference>
<dbReference type="eggNOG" id="COG1951">
    <property type="taxonomic scope" value="Bacteria"/>
</dbReference>
<evidence type="ECO:0000256" key="5">
    <source>
        <dbReference type="ARBA" id="ARBA00023014"/>
    </source>
</evidence>
<dbReference type="HOGENOM" id="CLU_041245_0_0_0"/>
<keyword evidence="3" id="KW-0479">Metal-binding</keyword>
<dbReference type="GO" id="GO:0051539">
    <property type="term" value="F:4 iron, 4 sulfur cluster binding"/>
    <property type="evidence" value="ECO:0007669"/>
    <property type="project" value="UniProtKB-KW"/>
</dbReference>
<evidence type="ECO:0000256" key="3">
    <source>
        <dbReference type="ARBA" id="ARBA00022723"/>
    </source>
</evidence>
<dbReference type="GO" id="GO:0046872">
    <property type="term" value="F:metal ion binding"/>
    <property type="evidence" value="ECO:0007669"/>
    <property type="project" value="UniProtKB-KW"/>
</dbReference>
<dbReference type="PATRIC" id="fig|688269.3.peg.418"/>
<feature type="domain" description="Fe-S hydro-lyase tartrate dehydratase alpha-type catalytic" evidence="7">
    <location>
        <begin position="42"/>
        <end position="266"/>
    </location>
</feature>
<dbReference type="KEGG" id="tta:Theth_0407"/>
<dbReference type="EMBL" id="CP002351">
    <property type="protein sequence ID" value="AEH50502.1"/>
    <property type="molecule type" value="Genomic_DNA"/>
</dbReference>
<dbReference type="InterPro" id="IPR004646">
    <property type="entry name" value="Fe-S_hydro-lyase_TtdA-typ_cat"/>
</dbReference>
<dbReference type="Proteomes" id="UP000006804">
    <property type="component" value="Chromosome"/>
</dbReference>
<keyword evidence="9" id="KW-1185">Reference proteome</keyword>
<proteinExistence type="inferred from homology"/>
<comment type="similarity">
    <text evidence="1">Belongs to the class-I fumarase family.</text>
</comment>
<evidence type="ECO:0000256" key="1">
    <source>
        <dbReference type="ARBA" id="ARBA00008876"/>
    </source>
</evidence>
<keyword evidence="5" id="KW-0411">Iron-sulfur</keyword>
<dbReference type="PANTHER" id="PTHR30389">
    <property type="entry name" value="FUMARATE HYDRATASE-RELATED"/>
    <property type="match status" value="1"/>
</dbReference>
<evidence type="ECO:0000256" key="6">
    <source>
        <dbReference type="ARBA" id="ARBA00023239"/>
    </source>
</evidence>
<reference evidence="8 9" key="1">
    <citation type="submission" date="2010-11" db="EMBL/GenBank/DDBJ databases">
        <title>The complete genome of Thermotoga thermarum DSM 5069.</title>
        <authorList>
            <consortium name="US DOE Joint Genome Institute (JGI-PGF)"/>
            <person name="Lucas S."/>
            <person name="Copeland A."/>
            <person name="Lapidus A."/>
            <person name="Bruce D."/>
            <person name="Goodwin L."/>
            <person name="Pitluck S."/>
            <person name="Kyrpides N."/>
            <person name="Mavromatis K."/>
            <person name="Ivanova N."/>
            <person name="Zeytun A."/>
            <person name="Brettin T."/>
            <person name="Detter J.C."/>
            <person name="Tapia R."/>
            <person name="Han C."/>
            <person name="Land M."/>
            <person name="Hauser L."/>
            <person name="Markowitz V."/>
            <person name="Cheng J.-F."/>
            <person name="Hugenholtz P."/>
            <person name="Woyke T."/>
            <person name="Wu D."/>
            <person name="Spring S."/>
            <person name="Schroeder M."/>
            <person name="Brambilla E."/>
            <person name="Klenk H.-P."/>
            <person name="Eisen J.A."/>
        </authorList>
    </citation>
    <scope>NUCLEOTIDE SEQUENCE [LARGE SCALE GENOMIC DNA]</scope>
    <source>
        <strain evidence="8 9">DSM 5069</strain>
    </source>
</reference>
<accession>F7YW15</accession>
<evidence type="ECO:0000256" key="2">
    <source>
        <dbReference type="ARBA" id="ARBA00022485"/>
    </source>
</evidence>
<evidence type="ECO:0000259" key="7">
    <source>
        <dbReference type="Pfam" id="PF05681"/>
    </source>
</evidence>